<protein>
    <submittedName>
        <fullName evidence="3">Glycosyltransferase</fullName>
    </submittedName>
</protein>
<proteinExistence type="predicted"/>
<accession>A0AAE3FIJ9</accession>
<sequence>MKLGIVYDNFLSSKFGGGGAVHAYEVTTRLAKEFKVVLYPPRTAFRFDKEDILKRAKELETRGIKVADDFYRLLDQAEKYKATRIQRLLFQEKTLAEYVKNFNVDVDFLYEPDHTSLDVFFFGEKQRFGLTIHLPLFYADSLEYLRRLWKFYRFNPSTKKGFYTRFLYNELVAKPKYSKLLRSHKPTFIASVSEGNLVCTGIKGEVLRPGNAFEPELLTYRNKGKEDYVVFWSRLNQDKGIQEIPEVMKVINSSRPTKLMLMGKFFDKYNERAFWKKVNKYNLHVEYLGFVERKKLIDVVSRAKVLVYPSHVDGFSLVVLESLALGTPVVAYDIPTVKSVYSDLPGVAFVREFDVRGMAEKALDFLRKPEKEIDDLMNDERLVKFLQIHSSWDNVARAVKDLLLKYVKA</sequence>
<dbReference type="GO" id="GO:0016757">
    <property type="term" value="F:glycosyltransferase activity"/>
    <property type="evidence" value="ECO:0007669"/>
    <property type="project" value="InterPro"/>
</dbReference>
<dbReference type="CDD" id="cd03801">
    <property type="entry name" value="GT4_PimA-like"/>
    <property type="match status" value="1"/>
</dbReference>
<dbReference type="PANTHER" id="PTHR46401:SF2">
    <property type="entry name" value="GLYCOSYLTRANSFERASE WBBK-RELATED"/>
    <property type="match status" value="1"/>
</dbReference>
<organism evidence="3">
    <name type="scientific">Candidatus Aramenus sulfurataquae</name>
    <dbReference type="NCBI Taxonomy" id="1326980"/>
    <lineage>
        <taxon>Archaea</taxon>
        <taxon>Thermoproteota</taxon>
        <taxon>Thermoprotei</taxon>
        <taxon>Sulfolobales</taxon>
        <taxon>Sulfolobaceae</taxon>
        <taxon>Candidatus Aramenus</taxon>
    </lineage>
</organism>
<keyword evidence="1" id="KW-0808">Transferase</keyword>
<feature type="domain" description="Glycosyl transferase family 1" evidence="2">
    <location>
        <begin position="222"/>
        <end position="371"/>
    </location>
</feature>
<dbReference type="AlphaFoldDB" id="A0AAE3FIJ9"/>
<name>A0AAE3FIJ9_9CREN</name>
<dbReference type="SUPFAM" id="SSF53756">
    <property type="entry name" value="UDP-Glycosyltransferase/glycogen phosphorylase"/>
    <property type="match status" value="1"/>
</dbReference>
<comment type="caution">
    <text evidence="3">The sequence shown here is derived from an EMBL/GenBank/DDBJ whole genome shotgun (WGS) entry which is preliminary data.</text>
</comment>
<evidence type="ECO:0000256" key="1">
    <source>
        <dbReference type="ARBA" id="ARBA00022679"/>
    </source>
</evidence>
<gene>
    <name evidence="3" type="ORF">TQ35_000415</name>
</gene>
<dbReference type="Gene3D" id="3.40.50.2000">
    <property type="entry name" value="Glycogen Phosphorylase B"/>
    <property type="match status" value="1"/>
</dbReference>
<evidence type="ECO:0000259" key="2">
    <source>
        <dbReference type="Pfam" id="PF00534"/>
    </source>
</evidence>
<reference evidence="3" key="1">
    <citation type="submission" date="2022-05" db="EMBL/GenBank/DDBJ databases">
        <title>Metagenome Sequencing of an Archaeal-Dominated Microbial Community from a Hot Spring at the Los Azufres Geothermal Field, Mexico.</title>
        <authorList>
            <person name="Marin-Paredes R."/>
            <person name="Martinez-Romero E."/>
            <person name="Servin-Garciduenas L.E."/>
        </authorList>
    </citation>
    <scope>NUCLEOTIDE SEQUENCE</scope>
    <source>
        <strain evidence="3">AZ1-454</strain>
    </source>
</reference>
<dbReference type="InterPro" id="IPR001296">
    <property type="entry name" value="Glyco_trans_1"/>
</dbReference>
<dbReference type="PANTHER" id="PTHR46401">
    <property type="entry name" value="GLYCOSYLTRANSFERASE WBBK-RELATED"/>
    <property type="match status" value="1"/>
</dbReference>
<dbReference type="Pfam" id="PF00534">
    <property type="entry name" value="Glycos_transf_1"/>
    <property type="match status" value="1"/>
</dbReference>
<evidence type="ECO:0000313" key="3">
    <source>
        <dbReference type="EMBL" id="MCL7343036.1"/>
    </source>
</evidence>
<dbReference type="EMBL" id="JZWS02000001">
    <property type="protein sequence ID" value="MCL7343036.1"/>
    <property type="molecule type" value="Genomic_DNA"/>
</dbReference>